<reference evidence="4" key="1">
    <citation type="submission" date="2020-04" db="EMBL/GenBank/DDBJ databases">
        <title>Ralstonia solanacearum UW576, UW763, UW773, and UW774.</title>
        <authorList>
            <person name="Steidl O."/>
            <person name="Truchon A."/>
            <person name="Allen C."/>
        </authorList>
    </citation>
    <scope>NUCLEOTIDE SEQUENCE [LARGE SCALE GENOMIC DNA]</scope>
    <source>
        <strain evidence="4">UW774</strain>
        <plasmid evidence="4">pUW774mp</plasmid>
    </source>
</reference>
<accession>A0AA92QDI3</accession>
<keyword evidence="3" id="KW-0614">Plasmid</keyword>
<dbReference type="AlphaFoldDB" id="A0AA92QDI3"/>
<protein>
    <submittedName>
        <fullName evidence="3">Thioesterase</fullName>
    </submittedName>
</protein>
<proteinExistence type="inferred from homology"/>
<gene>
    <name evidence="3" type="ORF">HF909_21370</name>
</gene>
<dbReference type="GO" id="GO:0008610">
    <property type="term" value="P:lipid biosynthetic process"/>
    <property type="evidence" value="ECO:0007669"/>
    <property type="project" value="TreeGrafter"/>
</dbReference>
<dbReference type="InterPro" id="IPR029058">
    <property type="entry name" value="AB_hydrolase_fold"/>
</dbReference>
<dbReference type="Proteomes" id="UP000593970">
    <property type="component" value="Plasmid pUW774mp"/>
</dbReference>
<geneLocation type="plasmid" evidence="3 4">
    <name>pUW774mp</name>
</geneLocation>
<feature type="domain" description="Thioesterase" evidence="2">
    <location>
        <begin position="20"/>
        <end position="243"/>
    </location>
</feature>
<dbReference type="InterPro" id="IPR012223">
    <property type="entry name" value="TEII"/>
</dbReference>
<dbReference type="Pfam" id="PF00975">
    <property type="entry name" value="Thioesterase"/>
    <property type="match status" value="1"/>
</dbReference>
<dbReference type="SUPFAM" id="SSF53474">
    <property type="entry name" value="alpha/beta-Hydrolases"/>
    <property type="match status" value="1"/>
</dbReference>
<evidence type="ECO:0000313" key="3">
    <source>
        <dbReference type="EMBL" id="QOK98954.1"/>
    </source>
</evidence>
<evidence type="ECO:0000313" key="4">
    <source>
        <dbReference type="Proteomes" id="UP000593970"/>
    </source>
</evidence>
<evidence type="ECO:0000259" key="2">
    <source>
        <dbReference type="Pfam" id="PF00975"/>
    </source>
</evidence>
<sequence>MSAENIIQLKRPATWGIRQRVFCFPYAGAGASLYRDWEMLSHAGVQVCPVQLPGRESRRHEAAIENMDALADHLLDDMTGWLGQPEPFAFFGYSMGGILAYVLAGRLLERGMRPPSAVCVAACRPPQLLGRMPRLHGLGDTAFIEAVKDFGGLHETVLAEPELLAYVLPALRSDFGLLESYRYTEAPPLPIPLIVYGGTHDPIAARGELSQWRRHTSETFQLRLFQGGHFFLNAMRPQLWRTLVSDLGETRQANG</sequence>
<organism evidence="3 4">
    <name type="scientific">Ralstonia solanacearum</name>
    <name type="common">Pseudomonas solanacearum</name>
    <dbReference type="NCBI Taxonomy" id="305"/>
    <lineage>
        <taxon>Bacteria</taxon>
        <taxon>Pseudomonadati</taxon>
        <taxon>Pseudomonadota</taxon>
        <taxon>Betaproteobacteria</taxon>
        <taxon>Burkholderiales</taxon>
        <taxon>Burkholderiaceae</taxon>
        <taxon>Ralstonia</taxon>
        <taxon>Ralstonia solanacearum species complex</taxon>
    </lineage>
</organism>
<dbReference type="Gene3D" id="3.40.50.1820">
    <property type="entry name" value="alpha/beta hydrolase"/>
    <property type="match status" value="1"/>
</dbReference>
<comment type="similarity">
    <text evidence="1">Belongs to the thioesterase family.</text>
</comment>
<dbReference type="PANTHER" id="PTHR11487">
    <property type="entry name" value="THIOESTERASE"/>
    <property type="match status" value="1"/>
</dbReference>
<dbReference type="InterPro" id="IPR001031">
    <property type="entry name" value="Thioesterase"/>
</dbReference>
<dbReference type="PANTHER" id="PTHR11487:SF0">
    <property type="entry name" value="S-ACYL FATTY ACID SYNTHASE THIOESTERASE, MEDIUM CHAIN"/>
    <property type="match status" value="1"/>
</dbReference>
<dbReference type="EMBL" id="CP051170">
    <property type="protein sequence ID" value="QOK98954.1"/>
    <property type="molecule type" value="Genomic_DNA"/>
</dbReference>
<name>A0AA92QDI3_RALSL</name>
<evidence type="ECO:0000256" key="1">
    <source>
        <dbReference type="ARBA" id="ARBA00007169"/>
    </source>
</evidence>